<organism evidence="2 3">
    <name type="scientific">Mesorhizobium marinum</name>
    <dbReference type="NCBI Taxonomy" id="3228790"/>
    <lineage>
        <taxon>Bacteria</taxon>
        <taxon>Pseudomonadati</taxon>
        <taxon>Pseudomonadota</taxon>
        <taxon>Alphaproteobacteria</taxon>
        <taxon>Hyphomicrobiales</taxon>
        <taxon>Phyllobacteriaceae</taxon>
        <taxon>Mesorhizobium</taxon>
    </lineage>
</organism>
<sequence>MALLSSCRQIGLTAVLAAAVAHPALAQESATVHFPAGSDGTTVSGSITGHAYFDYVLGANAGQTMSASLQITETNGDGSVYFNVLPPGSNDVAIFVGSMAVDLTAKVKLPEAGDYKLRVYLMGNDRDAGRSVAYTVDISIR</sequence>
<gene>
    <name evidence="2" type="ORF">ABUE31_17820</name>
</gene>
<dbReference type="EMBL" id="JBFOCI010000006">
    <property type="protein sequence ID" value="MEW9807850.1"/>
    <property type="molecule type" value="Genomic_DNA"/>
</dbReference>
<feature type="chain" id="PRO_5045807897" description="DNA breaking-rejoining protein" evidence="1">
    <location>
        <begin position="27"/>
        <end position="141"/>
    </location>
</feature>
<dbReference type="Proteomes" id="UP001556196">
    <property type="component" value="Unassembled WGS sequence"/>
</dbReference>
<proteinExistence type="predicted"/>
<keyword evidence="3" id="KW-1185">Reference proteome</keyword>
<dbReference type="Gene3D" id="2.60.120.380">
    <property type="match status" value="1"/>
</dbReference>
<keyword evidence="1" id="KW-0732">Signal</keyword>
<reference evidence="2 3" key="1">
    <citation type="submission" date="2024-06" db="EMBL/GenBank/DDBJ databases">
        <authorList>
            <person name="Tuo L."/>
        </authorList>
    </citation>
    <scope>NUCLEOTIDE SEQUENCE [LARGE SCALE GENOMIC DNA]</scope>
    <source>
        <strain evidence="2 3">ZMM04-5</strain>
    </source>
</reference>
<feature type="signal peptide" evidence="1">
    <location>
        <begin position="1"/>
        <end position="26"/>
    </location>
</feature>
<accession>A0ABV3R474</accession>
<comment type="caution">
    <text evidence="2">The sequence shown here is derived from an EMBL/GenBank/DDBJ whole genome shotgun (WGS) entry which is preliminary data.</text>
</comment>
<evidence type="ECO:0000256" key="1">
    <source>
        <dbReference type="SAM" id="SignalP"/>
    </source>
</evidence>
<dbReference type="RefSeq" id="WP_367725053.1">
    <property type="nucleotide sequence ID" value="NZ_JBFOCH010000150.1"/>
</dbReference>
<evidence type="ECO:0000313" key="3">
    <source>
        <dbReference type="Proteomes" id="UP001556196"/>
    </source>
</evidence>
<protein>
    <recommendedName>
        <fullName evidence="4">DNA breaking-rejoining protein</fullName>
    </recommendedName>
</protein>
<evidence type="ECO:0000313" key="2">
    <source>
        <dbReference type="EMBL" id="MEW9807850.1"/>
    </source>
</evidence>
<evidence type="ECO:0008006" key="4">
    <source>
        <dbReference type="Google" id="ProtNLM"/>
    </source>
</evidence>
<name>A0ABV3R474_9HYPH</name>